<feature type="domain" description="Succinylglutamate desuccinylase/Aspartoacylase catalytic" evidence="5">
    <location>
        <begin position="1"/>
        <end position="171"/>
    </location>
</feature>
<sequence length="271" mass="30232">MHGDEVSGFYVLEKLVSLLPEKFSGTLTIIPSANPLGLIHRQRFVPLDEEDLNRGFPPPPKARGVSAAYKHTLIQLGHAHDFIIDLHTFVLPCLEAGLFLPQSSEKNTALVKRFLQALDPETVFSMDIKREEQREASALGVYMIAQGKPFVAIEYPPVRQINEEFIALLADNLFHALSSLSSGNASSCTPSKEIHLFERQQVISQSTGLFVPTRKLRDEIKINDVIGCMIDSVSLAREEIHSPYQGTLTEIADRQLWRFGEKLATVGKRIA</sequence>
<keyword evidence="3" id="KW-0378">Hydrolase</keyword>
<comment type="caution">
    <text evidence="6">The sequence shown here is derived from an EMBL/GenBank/DDBJ whole genome shotgun (WGS) entry which is preliminary data.</text>
</comment>
<evidence type="ECO:0000256" key="3">
    <source>
        <dbReference type="ARBA" id="ARBA00022801"/>
    </source>
</evidence>
<proteinExistence type="predicted"/>
<dbReference type="GO" id="GO:0046872">
    <property type="term" value="F:metal ion binding"/>
    <property type="evidence" value="ECO:0007669"/>
    <property type="project" value="UniProtKB-KW"/>
</dbReference>
<dbReference type="AlphaFoldDB" id="A0A0G1Q6L4"/>
<dbReference type="SUPFAM" id="SSF53187">
    <property type="entry name" value="Zn-dependent exopeptidases"/>
    <property type="match status" value="1"/>
</dbReference>
<keyword evidence="4" id="KW-0862">Zinc</keyword>
<dbReference type="Proteomes" id="UP000034911">
    <property type="component" value="Unassembled WGS sequence"/>
</dbReference>
<evidence type="ECO:0000256" key="1">
    <source>
        <dbReference type="ARBA" id="ARBA00001947"/>
    </source>
</evidence>
<dbReference type="InterPro" id="IPR053138">
    <property type="entry name" value="N-alpha-Ac-DABA_deacetylase"/>
</dbReference>
<dbReference type="PANTHER" id="PTHR37326">
    <property type="entry name" value="BLL3975 PROTEIN"/>
    <property type="match status" value="1"/>
</dbReference>
<reference evidence="6 7" key="1">
    <citation type="journal article" date="2015" name="Nature">
        <title>rRNA introns, odd ribosomes, and small enigmatic genomes across a large radiation of phyla.</title>
        <authorList>
            <person name="Brown C.T."/>
            <person name="Hug L.A."/>
            <person name="Thomas B.C."/>
            <person name="Sharon I."/>
            <person name="Castelle C.J."/>
            <person name="Singh A."/>
            <person name="Wilkins M.J."/>
            <person name="Williams K.H."/>
            <person name="Banfield J.F."/>
        </authorList>
    </citation>
    <scope>NUCLEOTIDE SEQUENCE [LARGE SCALE GENOMIC DNA]</scope>
</reference>
<comment type="cofactor">
    <cofactor evidence="1">
        <name>Zn(2+)</name>
        <dbReference type="ChEBI" id="CHEBI:29105"/>
    </cofactor>
</comment>
<protein>
    <recommendedName>
        <fullName evidence="5">Succinylglutamate desuccinylase/Aspartoacylase catalytic domain-containing protein</fullName>
    </recommendedName>
</protein>
<keyword evidence="2" id="KW-0479">Metal-binding</keyword>
<evidence type="ECO:0000256" key="2">
    <source>
        <dbReference type="ARBA" id="ARBA00022723"/>
    </source>
</evidence>
<evidence type="ECO:0000313" key="7">
    <source>
        <dbReference type="Proteomes" id="UP000034911"/>
    </source>
</evidence>
<evidence type="ECO:0000313" key="6">
    <source>
        <dbReference type="EMBL" id="KKU13393.1"/>
    </source>
</evidence>
<gene>
    <name evidence="6" type="ORF">UX20_C0023G0018</name>
</gene>
<name>A0A0G1Q6L4_9BACT</name>
<dbReference type="PANTHER" id="PTHR37326:SF1">
    <property type="entry name" value="BLL3975 PROTEIN"/>
    <property type="match status" value="1"/>
</dbReference>
<accession>A0A0G1Q6L4</accession>
<dbReference type="STRING" id="1619050.UX20_C0023G0018"/>
<evidence type="ECO:0000256" key="4">
    <source>
        <dbReference type="ARBA" id="ARBA00022833"/>
    </source>
</evidence>
<dbReference type="Gene3D" id="3.40.630.10">
    <property type="entry name" value="Zn peptidases"/>
    <property type="match status" value="1"/>
</dbReference>
<dbReference type="Pfam" id="PF24827">
    <property type="entry name" value="AstE_AspA_cat"/>
    <property type="match status" value="1"/>
</dbReference>
<dbReference type="InterPro" id="IPR055438">
    <property type="entry name" value="AstE_AspA_cat"/>
</dbReference>
<organism evidence="6 7">
    <name type="scientific">Candidatus Magasanikbacteria bacterium GW2011_GWC2_45_8</name>
    <dbReference type="NCBI Taxonomy" id="1619050"/>
    <lineage>
        <taxon>Bacteria</taxon>
        <taxon>Candidatus Magasanikiibacteriota</taxon>
    </lineage>
</organism>
<evidence type="ECO:0000259" key="5">
    <source>
        <dbReference type="Pfam" id="PF24827"/>
    </source>
</evidence>
<dbReference type="EMBL" id="LCLH01000023">
    <property type="protein sequence ID" value="KKU13393.1"/>
    <property type="molecule type" value="Genomic_DNA"/>
</dbReference>
<dbReference type="GO" id="GO:0016788">
    <property type="term" value="F:hydrolase activity, acting on ester bonds"/>
    <property type="evidence" value="ECO:0007669"/>
    <property type="project" value="InterPro"/>
</dbReference>